<protein>
    <recommendedName>
        <fullName evidence="2">histidine kinase</fullName>
        <ecNumber evidence="2">2.7.13.3</ecNumber>
    </recommendedName>
</protein>
<evidence type="ECO:0000259" key="11">
    <source>
        <dbReference type="PROSITE" id="PS50110"/>
    </source>
</evidence>
<dbReference type="Pfam" id="PF02518">
    <property type="entry name" value="HATPase_c"/>
    <property type="match status" value="1"/>
</dbReference>
<reference evidence="14 15" key="1">
    <citation type="submission" date="2016-02" db="EMBL/GenBank/DDBJ databases">
        <title>Draft genome sequence of Thermodesulfatator sp. S606.</title>
        <authorList>
            <person name="Lai Q."/>
            <person name="Cao J."/>
            <person name="Dupont S."/>
            <person name="Shao Z."/>
            <person name="Jebbar M."/>
            <person name="Alain K."/>
        </authorList>
    </citation>
    <scope>NUCLEOTIDE SEQUENCE [LARGE SCALE GENOMIC DNA]</scope>
    <source>
        <strain evidence="14 15">S606</strain>
    </source>
</reference>
<evidence type="ECO:0000256" key="9">
    <source>
        <dbReference type="PROSITE-ProRule" id="PRU00169"/>
    </source>
</evidence>
<keyword evidence="7" id="KW-0067">ATP-binding</keyword>
<dbReference type="PROSITE" id="PS50110">
    <property type="entry name" value="RESPONSE_REGULATORY"/>
    <property type="match status" value="1"/>
</dbReference>
<evidence type="ECO:0000259" key="10">
    <source>
        <dbReference type="PROSITE" id="PS50109"/>
    </source>
</evidence>
<dbReference type="SMART" id="SM00448">
    <property type="entry name" value="REC"/>
    <property type="match status" value="1"/>
</dbReference>
<evidence type="ECO:0000256" key="2">
    <source>
        <dbReference type="ARBA" id="ARBA00012438"/>
    </source>
</evidence>
<gene>
    <name evidence="14" type="ORF">TH606_03485</name>
</gene>
<evidence type="ECO:0000256" key="8">
    <source>
        <dbReference type="ARBA" id="ARBA00023012"/>
    </source>
</evidence>
<dbReference type="InterPro" id="IPR036890">
    <property type="entry name" value="HATPase_C_sf"/>
</dbReference>
<dbReference type="Gene3D" id="3.30.565.10">
    <property type="entry name" value="Histidine kinase-like ATPase, C-terminal domain"/>
    <property type="match status" value="1"/>
</dbReference>
<dbReference type="InterPro" id="IPR000014">
    <property type="entry name" value="PAS"/>
</dbReference>
<keyword evidence="8" id="KW-0902">Two-component regulatory system</keyword>
<dbReference type="PANTHER" id="PTHR43065">
    <property type="entry name" value="SENSOR HISTIDINE KINASE"/>
    <property type="match status" value="1"/>
</dbReference>
<dbReference type="SUPFAM" id="SSF52172">
    <property type="entry name" value="CheY-like"/>
    <property type="match status" value="1"/>
</dbReference>
<keyword evidence="5" id="KW-0547">Nucleotide-binding</keyword>
<feature type="domain" description="Histidine kinase" evidence="10">
    <location>
        <begin position="494"/>
        <end position="697"/>
    </location>
</feature>
<accession>A0A177E8J3</accession>
<feature type="domain" description="PAS" evidence="12">
    <location>
        <begin position="353"/>
        <end position="424"/>
    </location>
</feature>
<dbReference type="PROSITE" id="PS50109">
    <property type="entry name" value="HIS_KIN"/>
    <property type="match status" value="1"/>
</dbReference>
<dbReference type="Pfam" id="PF13426">
    <property type="entry name" value="PAS_9"/>
    <property type="match status" value="3"/>
</dbReference>
<dbReference type="Gene3D" id="3.40.50.2300">
    <property type="match status" value="1"/>
</dbReference>
<dbReference type="InterPro" id="IPR004358">
    <property type="entry name" value="Sig_transdc_His_kin-like_C"/>
</dbReference>
<evidence type="ECO:0000259" key="13">
    <source>
        <dbReference type="PROSITE" id="PS50113"/>
    </source>
</evidence>
<dbReference type="SMART" id="SM00091">
    <property type="entry name" value="PAS"/>
    <property type="match status" value="4"/>
</dbReference>
<dbReference type="InterPro" id="IPR005467">
    <property type="entry name" value="His_kinase_dom"/>
</dbReference>
<dbReference type="NCBIfam" id="TIGR00229">
    <property type="entry name" value="sensory_box"/>
    <property type="match status" value="2"/>
</dbReference>
<dbReference type="CDD" id="cd00130">
    <property type="entry name" value="PAS"/>
    <property type="match status" value="4"/>
</dbReference>
<evidence type="ECO:0000259" key="12">
    <source>
        <dbReference type="PROSITE" id="PS50112"/>
    </source>
</evidence>
<dbReference type="RefSeq" id="WP_068541310.1">
    <property type="nucleotide sequence ID" value="NZ_LSFI01000012.1"/>
</dbReference>
<evidence type="ECO:0000256" key="3">
    <source>
        <dbReference type="ARBA" id="ARBA00022553"/>
    </source>
</evidence>
<dbReference type="InterPro" id="IPR013656">
    <property type="entry name" value="PAS_4"/>
</dbReference>
<dbReference type="SUPFAM" id="SSF55785">
    <property type="entry name" value="PYP-like sensor domain (PAS domain)"/>
    <property type="match status" value="4"/>
</dbReference>
<dbReference type="PROSITE" id="PS50113">
    <property type="entry name" value="PAC"/>
    <property type="match status" value="1"/>
</dbReference>
<evidence type="ECO:0000256" key="7">
    <source>
        <dbReference type="ARBA" id="ARBA00022840"/>
    </source>
</evidence>
<dbReference type="InterPro" id="IPR011006">
    <property type="entry name" value="CheY-like_superfamily"/>
</dbReference>
<dbReference type="SMART" id="SM00388">
    <property type="entry name" value="HisKA"/>
    <property type="match status" value="1"/>
</dbReference>
<feature type="domain" description="PAS" evidence="12">
    <location>
        <begin position="230"/>
        <end position="265"/>
    </location>
</feature>
<evidence type="ECO:0000256" key="5">
    <source>
        <dbReference type="ARBA" id="ARBA00022741"/>
    </source>
</evidence>
<keyword evidence="15" id="KW-1185">Reference proteome</keyword>
<feature type="domain" description="PAC" evidence="13">
    <location>
        <begin position="431"/>
        <end position="481"/>
    </location>
</feature>
<keyword evidence="3 9" id="KW-0597">Phosphoprotein</keyword>
<evidence type="ECO:0000256" key="4">
    <source>
        <dbReference type="ARBA" id="ARBA00022679"/>
    </source>
</evidence>
<feature type="domain" description="Response regulatory" evidence="11">
    <location>
        <begin position="718"/>
        <end position="837"/>
    </location>
</feature>
<dbReference type="EC" id="2.7.13.3" evidence="2"/>
<dbReference type="InterPro" id="IPR003594">
    <property type="entry name" value="HATPase_dom"/>
</dbReference>
<dbReference type="GO" id="GO:0005524">
    <property type="term" value="F:ATP binding"/>
    <property type="evidence" value="ECO:0007669"/>
    <property type="project" value="UniProtKB-KW"/>
</dbReference>
<dbReference type="InterPro" id="IPR001789">
    <property type="entry name" value="Sig_transdc_resp-reg_receiver"/>
</dbReference>
<dbReference type="CDD" id="cd00075">
    <property type="entry name" value="HATPase"/>
    <property type="match status" value="1"/>
</dbReference>
<dbReference type="PANTHER" id="PTHR43065:SF46">
    <property type="entry name" value="C4-DICARBOXYLATE TRANSPORT SENSOR PROTEIN DCTB"/>
    <property type="match status" value="1"/>
</dbReference>
<keyword evidence="6" id="KW-0418">Kinase</keyword>
<dbReference type="Pfam" id="PF00072">
    <property type="entry name" value="Response_reg"/>
    <property type="match status" value="1"/>
</dbReference>
<evidence type="ECO:0000313" key="14">
    <source>
        <dbReference type="EMBL" id="OAG28108.1"/>
    </source>
</evidence>
<dbReference type="EMBL" id="LSFI01000012">
    <property type="protein sequence ID" value="OAG28108.1"/>
    <property type="molecule type" value="Genomic_DNA"/>
</dbReference>
<feature type="domain" description="PAS" evidence="12">
    <location>
        <begin position="9"/>
        <end position="58"/>
    </location>
</feature>
<dbReference type="InterPro" id="IPR036097">
    <property type="entry name" value="HisK_dim/P_sf"/>
</dbReference>
<dbReference type="AlphaFoldDB" id="A0A177E8J3"/>
<dbReference type="SUPFAM" id="SSF47384">
    <property type="entry name" value="Homodimeric domain of signal transducing histidine kinase"/>
    <property type="match status" value="1"/>
</dbReference>
<sequence length="837" mass="95942">MKLKSFNPEFFELLPDGVMILDVKGNILYANKALAEVVKKPRFKIIGRPCYEVIHGENCPPDFCLRSKAYKEQKACCQSMVEPHLGTRLWCYVTPIKEDDKLVGWLHIVRKLEVEDFWLHFVKKTGEIFPGLFYIVDQHFRIVFANEKFKALSNKEVIGDKCYKLLFGKETPCDFCVHEDCFKEKRHFAREIKLQADNRWYLMLSALVTTAKFNPYRIIYLLDIDAQKKAEERFKRLFEDIPVAVAISDPEGRIHMVNQAFRKLYQIPENFDVTHLKAQDFYVRKEDREKFLALLKEKGEVKQYEVEQKSLTGNPFFVEITSKLVEEDGKTYIWNILYDITPLKKIQEALLESEFLFRSLSEESPLGVVLMDEEGKITYFNPKAEKIFGYKKEEIIGRDLHLTLVPEKYHLKYKSSFKEVIKTGKSKLAGKRVELEARRKDGSVFPVEIFFNVLNLPNHRLFLGLVQDISERKKLEEERINLEKHRALELMAGGVAHDFNNLLASLMLNLDLARQFSRDEKVIEILTRSQEAIKEAQRLSQRLLLFARGDIPQPEDVSLKEFLKDIITFLLRGSSIRLHLEIPDDLPPVKMDPAHLSQIIQNLVVNAKEAMPEGGTIFIQAESLDDKVVLIIRDTGPGIPEESLPYIFEPGFTTKETGTGLGLATVKVLVERAGGEIEVNSIPGQGTTFKLVLPKGKARSKKEDIKKETFFPSASKAKILVMDDEEYLRDLLKEALSINGFSVETAKDGPEALEKYRNALSKGSPFNLVILDLTVPGGKGGLWAIEKLKEIDPNVKAILSTGYNKDIDQVLEKYPFTDVLTKPYDLEKLYSTIAKYI</sequence>
<dbReference type="GO" id="GO:0000155">
    <property type="term" value="F:phosphorelay sensor kinase activity"/>
    <property type="evidence" value="ECO:0007669"/>
    <property type="project" value="InterPro"/>
</dbReference>
<dbReference type="OrthoDB" id="9784397at2"/>
<dbReference type="Proteomes" id="UP000076964">
    <property type="component" value="Unassembled WGS sequence"/>
</dbReference>
<dbReference type="InterPro" id="IPR003661">
    <property type="entry name" value="HisK_dim/P_dom"/>
</dbReference>
<dbReference type="PROSITE" id="PS50112">
    <property type="entry name" value="PAS"/>
    <property type="match status" value="3"/>
</dbReference>
<comment type="catalytic activity">
    <reaction evidence="1">
        <text>ATP + protein L-histidine = ADP + protein N-phospho-L-histidine.</text>
        <dbReference type="EC" id="2.7.13.3"/>
    </reaction>
</comment>
<dbReference type="InterPro" id="IPR035965">
    <property type="entry name" value="PAS-like_dom_sf"/>
</dbReference>
<dbReference type="InterPro" id="IPR000700">
    <property type="entry name" value="PAS-assoc_C"/>
</dbReference>
<evidence type="ECO:0000256" key="6">
    <source>
        <dbReference type="ARBA" id="ARBA00022777"/>
    </source>
</evidence>
<evidence type="ECO:0000256" key="1">
    <source>
        <dbReference type="ARBA" id="ARBA00000085"/>
    </source>
</evidence>
<comment type="caution">
    <text evidence="14">The sequence shown here is derived from an EMBL/GenBank/DDBJ whole genome shotgun (WGS) entry which is preliminary data.</text>
</comment>
<dbReference type="SUPFAM" id="SSF55874">
    <property type="entry name" value="ATPase domain of HSP90 chaperone/DNA topoisomerase II/histidine kinase"/>
    <property type="match status" value="1"/>
</dbReference>
<dbReference type="Gene3D" id="1.10.287.130">
    <property type="match status" value="1"/>
</dbReference>
<keyword evidence="4" id="KW-0808">Transferase</keyword>
<proteinExistence type="predicted"/>
<feature type="modified residue" description="4-aspartylphosphate" evidence="9">
    <location>
        <position position="772"/>
    </location>
</feature>
<evidence type="ECO:0000313" key="15">
    <source>
        <dbReference type="Proteomes" id="UP000076964"/>
    </source>
</evidence>
<organism evidence="14 15">
    <name type="scientific">Thermodesulfatator autotrophicus</name>
    <dbReference type="NCBI Taxonomy" id="1795632"/>
    <lineage>
        <taxon>Bacteria</taxon>
        <taxon>Pseudomonadati</taxon>
        <taxon>Thermodesulfobacteriota</taxon>
        <taxon>Thermodesulfobacteria</taxon>
        <taxon>Thermodesulfobacteriales</taxon>
        <taxon>Thermodesulfatatoraceae</taxon>
        <taxon>Thermodesulfatator</taxon>
    </lineage>
</organism>
<name>A0A177E8J3_9BACT</name>
<dbReference type="PRINTS" id="PR00344">
    <property type="entry name" value="BCTRLSENSOR"/>
</dbReference>
<dbReference type="Gene3D" id="3.30.450.20">
    <property type="entry name" value="PAS domain"/>
    <property type="match status" value="4"/>
</dbReference>
<dbReference type="STRING" id="1795632.TH606_03485"/>
<dbReference type="Pfam" id="PF08448">
    <property type="entry name" value="PAS_4"/>
    <property type="match status" value="1"/>
</dbReference>
<dbReference type="SMART" id="SM00387">
    <property type="entry name" value="HATPase_c"/>
    <property type="match status" value="1"/>
</dbReference>